<evidence type="ECO:0000313" key="2">
    <source>
        <dbReference type="Proteomes" id="UP000239724"/>
    </source>
</evidence>
<dbReference type="EMBL" id="NHRY01000236">
    <property type="protein sequence ID" value="PPQ28899.1"/>
    <property type="molecule type" value="Genomic_DNA"/>
</dbReference>
<proteinExistence type="predicted"/>
<organism evidence="1 2">
    <name type="scientific">Rhodopila globiformis</name>
    <name type="common">Rhodopseudomonas globiformis</name>
    <dbReference type="NCBI Taxonomy" id="1071"/>
    <lineage>
        <taxon>Bacteria</taxon>
        <taxon>Pseudomonadati</taxon>
        <taxon>Pseudomonadota</taxon>
        <taxon>Alphaproteobacteria</taxon>
        <taxon>Acetobacterales</taxon>
        <taxon>Acetobacteraceae</taxon>
        <taxon>Rhodopila</taxon>
    </lineage>
</organism>
<dbReference type="RefSeq" id="WP_104521207.1">
    <property type="nucleotide sequence ID" value="NZ_NHRY01000236.1"/>
</dbReference>
<evidence type="ECO:0000313" key="1">
    <source>
        <dbReference type="EMBL" id="PPQ28899.1"/>
    </source>
</evidence>
<name>A0A2S6N2R9_RHOGL</name>
<gene>
    <name evidence="1" type="ORF">CCS01_23260</name>
</gene>
<sequence>MLVAAAMARTAGYTPIIVTQPDLRLREQGHADAVREARSAEFGDHGLDLGLDPMRGSPLLYQEVTCGTFVTRSLIFDIMQVRRARDFTEKLDRFQRDKPEEYVAHVAGKIVLIQDEADLFLDDLALLAEAAPTERERRKLLANIKQIESTLDRLVRDSHAVLKVSATICTNMLAAIKQGKAPPPEAIYVAPMEHPDYQGLADFVHRPIRPIAGKYDFSKDDDLPLFVDAVLCRSDKPVALINVHKHTAHHNAIKRELEEYIRRSHATLARECEVIEVNNTTGLGQNRRSVADLISDAHRAGKQFIFVIGGKKLDRGIRCASSNVFDDGARLGDGRHATDHFMRPSAKLVLPALQQQMRLSGRYPGGKPRHLWMPESDYTALKEYAQVQRDMLAELQKPVAHRSDLIPLSETLEKYLSGGMVLLMSERHKQFVGDPIGDATLFKTAAEARAFCERQGFRFIEQSDILWVEHLVAGLDPQAREAVIKGELASRLGRNPSLRVLAKYTKARNQGRRWRSDGHCIDLGRQTIAGKTGEAVLIAYMRAKDAEAAPADAEIRVELNEANAVTGFQVATRAKHLKLVA</sequence>
<dbReference type="AlphaFoldDB" id="A0A2S6N2R9"/>
<accession>A0A2S6N2R9</accession>
<reference evidence="1 2" key="1">
    <citation type="journal article" date="2018" name="Arch. Microbiol.">
        <title>New insights into the metabolic potential of the phototrophic purple bacterium Rhodopila globiformis DSM 161(T) from its draft genome sequence and evidence for a vanadium-dependent nitrogenase.</title>
        <authorList>
            <person name="Imhoff J.F."/>
            <person name="Rahn T."/>
            <person name="Kunzel S."/>
            <person name="Neulinger S.C."/>
        </authorList>
    </citation>
    <scope>NUCLEOTIDE SEQUENCE [LARGE SCALE GENOMIC DNA]</scope>
    <source>
        <strain evidence="1 2">DSM 161</strain>
    </source>
</reference>
<comment type="caution">
    <text evidence="1">The sequence shown here is derived from an EMBL/GenBank/DDBJ whole genome shotgun (WGS) entry which is preliminary data.</text>
</comment>
<protein>
    <submittedName>
        <fullName evidence="1">Uncharacterized protein</fullName>
    </submittedName>
</protein>
<keyword evidence="2" id="KW-1185">Reference proteome</keyword>
<dbReference type="Proteomes" id="UP000239724">
    <property type="component" value="Unassembled WGS sequence"/>
</dbReference>